<dbReference type="InterPro" id="IPR017932">
    <property type="entry name" value="GATase_2_dom"/>
</dbReference>
<dbReference type="InterPro" id="IPR033738">
    <property type="entry name" value="AsnB_N"/>
</dbReference>
<dbReference type="PANTHER" id="PTHR43284">
    <property type="entry name" value="ASPARAGINE SYNTHETASE (GLUTAMINE-HYDROLYZING)"/>
    <property type="match status" value="1"/>
</dbReference>
<dbReference type="PIRSF" id="PIRSF001589">
    <property type="entry name" value="Asn_synthetase_glu-h"/>
    <property type="match status" value="1"/>
</dbReference>
<dbReference type="InterPro" id="IPR006426">
    <property type="entry name" value="Asn_synth_AEB"/>
</dbReference>
<dbReference type="Proteomes" id="UP000300879">
    <property type="component" value="Chromosome"/>
</dbReference>
<accession>A0A4P8XQS8</accession>
<evidence type="ECO:0000256" key="5">
    <source>
        <dbReference type="ARBA" id="ARBA00022840"/>
    </source>
</evidence>
<evidence type="ECO:0000256" key="7">
    <source>
        <dbReference type="ARBA" id="ARBA00022962"/>
    </source>
</evidence>
<keyword evidence="7" id="KW-0315">Glutamine amidotransferase</keyword>
<keyword evidence="6" id="KW-0028">Amino-acid biosynthesis</keyword>
<protein>
    <recommendedName>
        <fullName evidence="3">asparagine synthase (glutamine-hydrolyzing)</fullName>
        <ecNumber evidence="3">6.3.5.4</ecNumber>
    </recommendedName>
</protein>
<dbReference type="InterPro" id="IPR051786">
    <property type="entry name" value="ASN_synthetase/amidase"/>
</dbReference>
<evidence type="ECO:0000256" key="3">
    <source>
        <dbReference type="ARBA" id="ARBA00012737"/>
    </source>
</evidence>
<dbReference type="InterPro" id="IPR029055">
    <property type="entry name" value="Ntn_hydrolases_N"/>
</dbReference>
<dbReference type="KEGG" id="palo:E6C60_3380"/>
<feature type="domain" description="Asparagine synthetase" evidence="10">
    <location>
        <begin position="251"/>
        <end position="633"/>
    </location>
</feature>
<dbReference type="EMBL" id="CP040396">
    <property type="protein sequence ID" value="QCT04091.1"/>
    <property type="molecule type" value="Genomic_DNA"/>
</dbReference>
<dbReference type="SUPFAM" id="SSF52402">
    <property type="entry name" value="Adenine nucleotide alpha hydrolases-like"/>
    <property type="match status" value="1"/>
</dbReference>
<evidence type="ECO:0000313" key="12">
    <source>
        <dbReference type="EMBL" id="QCT04091.1"/>
    </source>
</evidence>
<organism evidence="12 13">
    <name type="scientific">Paenibacillus algicola</name>
    <dbReference type="NCBI Taxonomy" id="2565926"/>
    <lineage>
        <taxon>Bacteria</taxon>
        <taxon>Bacillati</taxon>
        <taxon>Bacillota</taxon>
        <taxon>Bacilli</taxon>
        <taxon>Bacillales</taxon>
        <taxon>Paenibacillaceae</taxon>
        <taxon>Paenibacillus</taxon>
    </lineage>
</organism>
<evidence type="ECO:0000256" key="4">
    <source>
        <dbReference type="ARBA" id="ARBA00022741"/>
    </source>
</evidence>
<dbReference type="AlphaFoldDB" id="A0A4P8XQS8"/>
<keyword evidence="5 9" id="KW-0067">ATP-binding</keyword>
<reference evidence="12 13" key="1">
    <citation type="submission" date="2019-05" db="EMBL/GenBank/DDBJ databases">
        <authorList>
            <person name="Chen C."/>
        </authorList>
    </citation>
    <scope>NUCLEOTIDE SEQUENCE [LARGE SCALE GENOMIC DNA]</scope>
    <source>
        <strain evidence="12 13">HB172198</strain>
    </source>
</reference>
<keyword evidence="13" id="KW-1185">Reference proteome</keyword>
<dbReference type="SUPFAM" id="SSF56235">
    <property type="entry name" value="N-terminal nucleophile aminohydrolases (Ntn hydrolases)"/>
    <property type="match status" value="1"/>
</dbReference>
<keyword evidence="6" id="KW-0061">Asparagine biosynthesis</keyword>
<dbReference type="GO" id="GO:0004066">
    <property type="term" value="F:asparagine synthase (glutamine-hydrolyzing) activity"/>
    <property type="evidence" value="ECO:0007669"/>
    <property type="project" value="UniProtKB-EC"/>
</dbReference>
<proteinExistence type="inferred from homology"/>
<comment type="similarity">
    <text evidence="2">Belongs to the asparagine synthetase family.</text>
</comment>
<dbReference type="GO" id="GO:0006529">
    <property type="term" value="P:asparagine biosynthetic process"/>
    <property type="evidence" value="ECO:0007669"/>
    <property type="project" value="UniProtKB-KW"/>
</dbReference>
<sequence>MKEKWIMSAIACIYRLDGEPVQAGHDELVMDALKLYPADQCSVWQHEHVMLGCLLQQMTTQSLEEQLPYHDSRRGLAITADCILDNREELMDQLLIPQELRSSMPDSQLLLWAYEKWEGRMPERLVGDFAFIIWDPRQHVLFGARDFSGARTLYYHRDRQQLSLCTMIKPLLSLPHIHKSLNHTWLAEFLAIRGVFEPPDMLSTVYEGVAQLPPSHTLTVRGNDITIQKYDSLRNISPLQLSSSQEYDEAFRGVFQKAVTSRFQRSHRKVGGYLSGGLDSGSVASFAAKALQQQQRPLHTFSYVPAEDFEDWTPKRRLANERPLIEQTVQFAGNMEPSYLSFQGASPFTEIDEWLDTLESPYKFFDNTFWFRGIHEAASQQGIGVLLSGARGNYSISWGPAFGYYATLLKQLRWGKLRREVQQYSLNTGTRRKIMYSVLCRKAFPIVNRLKPVGTAYEFPQMINDAYAKETGIYHRLQDQAFIGIGSEAELPADPLEARKVHFERIHMWGTTGTSSSKLSLRYSLCGHDPTNDLRVIRFCLAAPIEQFVQQGMDRALIRRSTKGLLPDSIRLNQRTRGIQAADSLHRMKPHWQEFLNALEQMRQDSRMQHVMNMPAVDTALAEARHGIASDQAYQPTFKLLMRSLILHRFLQHHM</sequence>
<dbReference type="Pfam" id="PF00733">
    <property type="entry name" value="Asn_synthase"/>
    <property type="match status" value="1"/>
</dbReference>
<evidence type="ECO:0000256" key="2">
    <source>
        <dbReference type="ARBA" id="ARBA00005752"/>
    </source>
</evidence>
<dbReference type="EC" id="6.3.5.4" evidence="3"/>
<dbReference type="Gene3D" id="3.40.50.620">
    <property type="entry name" value="HUPs"/>
    <property type="match status" value="2"/>
</dbReference>
<dbReference type="Pfam" id="PF13537">
    <property type="entry name" value="GATase_7"/>
    <property type="match status" value="1"/>
</dbReference>
<dbReference type="CDD" id="cd00712">
    <property type="entry name" value="AsnB"/>
    <property type="match status" value="1"/>
</dbReference>
<comment type="catalytic activity">
    <reaction evidence="8">
        <text>L-aspartate + L-glutamine + ATP + H2O = L-asparagine + L-glutamate + AMP + diphosphate + H(+)</text>
        <dbReference type="Rhea" id="RHEA:12228"/>
        <dbReference type="ChEBI" id="CHEBI:15377"/>
        <dbReference type="ChEBI" id="CHEBI:15378"/>
        <dbReference type="ChEBI" id="CHEBI:29985"/>
        <dbReference type="ChEBI" id="CHEBI:29991"/>
        <dbReference type="ChEBI" id="CHEBI:30616"/>
        <dbReference type="ChEBI" id="CHEBI:33019"/>
        <dbReference type="ChEBI" id="CHEBI:58048"/>
        <dbReference type="ChEBI" id="CHEBI:58359"/>
        <dbReference type="ChEBI" id="CHEBI:456215"/>
        <dbReference type="EC" id="6.3.5.4"/>
    </reaction>
</comment>
<evidence type="ECO:0000259" key="10">
    <source>
        <dbReference type="Pfam" id="PF00733"/>
    </source>
</evidence>
<dbReference type="Gene3D" id="3.60.20.10">
    <property type="entry name" value="Glutamine Phosphoribosylpyrophosphate, subunit 1, domain 1"/>
    <property type="match status" value="1"/>
</dbReference>
<comment type="pathway">
    <text evidence="1">Amino-acid biosynthesis; L-asparagine biosynthesis; L-asparagine from L-aspartate (L-Gln route): step 1/1.</text>
</comment>
<feature type="binding site" evidence="9">
    <location>
        <position position="304"/>
    </location>
    <ligand>
        <name>ATP</name>
        <dbReference type="ChEBI" id="CHEBI:30616"/>
    </ligand>
</feature>
<dbReference type="InterPro" id="IPR014729">
    <property type="entry name" value="Rossmann-like_a/b/a_fold"/>
</dbReference>
<feature type="domain" description="Glutamine amidotransferase type-2" evidence="11">
    <location>
        <begin position="65"/>
        <end position="172"/>
    </location>
</feature>
<dbReference type="GO" id="GO:0005524">
    <property type="term" value="F:ATP binding"/>
    <property type="evidence" value="ECO:0007669"/>
    <property type="project" value="UniProtKB-KW"/>
</dbReference>
<evidence type="ECO:0000256" key="6">
    <source>
        <dbReference type="ARBA" id="ARBA00022888"/>
    </source>
</evidence>
<dbReference type="InterPro" id="IPR001962">
    <property type="entry name" value="Asn_synthase"/>
</dbReference>
<evidence type="ECO:0000256" key="1">
    <source>
        <dbReference type="ARBA" id="ARBA00005187"/>
    </source>
</evidence>
<evidence type="ECO:0000256" key="8">
    <source>
        <dbReference type="ARBA" id="ARBA00048741"/>
    </source>
</evidence>
<evidence type="ECO:0000259" key="11">
    <source>
        <dbReference type="Pfam" id="PF13537"/>
    </source>
</evidence>
<gene>
    <name evidence="12" type="ORF">E6C60_3380</name>
</gene>
<keyword evidence="4 9" id="KW-0547">Nucleotide-binding</keyword>
<evidence type="ECO:0000256" key="9">
    <source>
        <dbReference type="PIRSR" id="PIRSR001589-2"/>
    </source>
</evidence>
<dbReference type="PANTHER" id="PTHR43284:SF1">
    <property type="entry name" value="ASPARAGINE SYNTHETASE"/>
    <property type="match status" value="1"/>
</dbReference>
<evidence type="ECO:0000313" key="13">
    <source>
        <dbReference type="Proteomes" id="UP000300879"/>
    </source>
</evidence>
<feature type="binding site" evidence="9">
    <location>
        <position position="106"/>
    </location>
    <ligand>
        <name>L-glutamine</name>
        <dbReference type="ChEBI" id="CHEBI:58359"/>
    </ligand>
</feature>
<name>A0A4P8XQS8_9BACL</name>